<comment type="function">
    <text evidence="11">Mediates influx of magnesium ions. Alternates between open and closed states. Activated by low cytoplasmic Mg(2+) levels. Inactive when cytoplasmic Mg(2+) levels are high.</text>
</comment>
<comment type="similarity">
    <text evidence="2 12">Belongs to the CorA metal ion transporter (MIT) (TC 1.A.35) family.</text>
</comment>
<keyword evidence="7 12" id="KW-1133">Transmembrane helix</keyword>
<evidence type="ECO:0000256" key="12">
    <source>
        <dbReference type="RuleBase" id="RU362010"/>
    </source>
</evidence>
<dbReference type="InterPro" id="IPR045863">
    <property type="entry name" value="CorA_TM1_TM2"/>
</dbReference>
<sequence length="325" mass="36786">MAWRVFVLDIEKQELVPRQTATLPPPPGPEDGRVVWIDLESPSQAELREIGRLYGLHPLALEDCLHDGQRPKLESYDGHVFLVIHHPRFDNAKYSAILNEVDLFLGHKFVITSHQGPLPFLDVVHERWEDSEETRSAGAAFLAYLIADTLVDDYFPVLDNLEDMLSDIDDKVFSEPENSRVLGLTAALKKQIVKLRRYVGPTRDAFVWLVRHESPLLSRNAIVHFQDVYDHLIRISDTLDLYRDLAGGVQETYLTLVANRTNTSMKKLTAFTITLMCVTLVSSIYGMNFQHMPELAWKHGYLAALGLMAGVGGLSLGVFKLRGYF</sequence>
<dbReference type="PANTHER" id="PTHR46494">
    <property type="entry name" value="CORA FAMILY METAL ION TRANSPORTER (EUROFUNG)"/>
    <property type="match status" value="1"/>
</dbReference>
<keyword evidence="9 12" id="KW-0472">Membrane</keyword>
<protein>
    <recommendedName>
        <fullName evidence="12">Magnesium transport protein CorA</fullName>
    </recommendedName>
</protein>
<proteinExistence type="inferred from homology"/>
<dbReference type="SUPFAM" id="SSF144083">
    <property type="entry name" value="Magnesium transport protein CorA, transmembrane region"/>
    <property type="match status" value="1"/>
</dbReference>
<keyword evidence="3 12" id="KW-0813">Transport</keyword>
<evidence type="ECO:0000256" key="1">
    <source>
        <dbReference type="ARBA" id="ARBA00004651"/>
    </source>
</evidence>
<dbReference type="InterPro" id="IPR045861">
    <property type="entry name" value="CorA_cytoplasmic_dom"/>
</dbReference>
<feature type="transmembrane region" description="Helical" evidence="12">
    <location>
        <begin position="268"/>
        <end position="287"/>
    </location>
</feature>
<dbReference type="Gene3D" id="1.20.58.340">
    <property type="entry name" value="Magnesium transport protein CorA, transmembrane region"/>
    <property type="match status" value="2"/>
</dbReference>
<dbReference type="GO" id="GO:0000287">
    <property type="term" value="F:magnesium ion binding"/>
    <property type="evidence" value="ECO:0007669"/>
    <property type="project" value="TreeGrafter"/>
</dbReference>
<dbReference type="PANTHER" id="PTHR46494:SF1">
    <property type="entry name" value="CORA FAMILY METAL ION TRANSPORTER (EUROFUNG)"/>
    <property type="match status" value="1"/>
</dbReference>
<evidence type="ECO:0000256" key="8">
    <source>
        <dbReference type="ARBA" id="ARBA00023065"/>
    </source>
</evidence>
<dbReference type="GO" id="GO:0015095">
    <property type="term" value="F:magnesium ion transmembrane transporter activity"/>
    <property type="evidence" value="ECO:0007669"/>
    <property type="project" value="UniProtKB-UniRule"/>
</dbReference>
<dbReference type="Gene3D" id="3.30.460.20">
    <property type="entry name" value="CorA soluble domain-like"/>
    <property type="match status" value="1"/>
</dbReference>
<dbReference type="InterPro" id="IPR004488">
    <property type="entry name" value="Mg/Co-transport_prot_CorA"/>
</dbReference>
<evidence type="ECO:0000256" key="2">
    <source>
        <dbReference type="ARBA" id="ARBA00009765"/>
    </source>
</evidence>
<comment type="subcellular location">
    <subcellularLocation>
        <location evidence="1">Cell membrane</location>
        <topology evidence="1">Multi-pass membrane protein</topology>
    </subcellularLocation>
    <subcellularLocation>
        <location evidence="12">Membrane</location>
        <topology evidence="12">Multi-pass membrane protein</topology>
    </subcellularLocation>
</comment>
<comment type="catalytic activity">
    <reaction evidence="10">
        <text>Mg(2+)(in) = Mg(2+)(out)</text>
        <dbReference type="Rhea" id="RHEA:29827"/>
        <dbReference type="ChEBI" id="CHEBI:18420"/>
    </reaction>
</comment>
<dbReference type="GO" id="GO:0015087">
    <property type="term" value="F:cobalt ion transmembrane transporter activity"/>
    <property type="evidence" value="ECO:0007669"/>
    <property type="project" value="UniProtKB-UniRule"/>
</dbReference>
<name>A0A937X630_9BACT</name>
<feature type="transmembrane region" description="Helical" evidence="12">
    <location>
        <begin position="299"/>
        <end position="319"/>
    </location>
</feature>
<dbReference type="GO" id="GO:0005886">
    <property type="term" value="C:plasma membrane"/>
    <property type="evidence" value="ECO:0007669"/>
    <property type="project" value="UniProtKB-SubCell"/>
</dbReference>
<dbReference type="EMBL" id="VGJX01000580">
    <property type="protein sequence ID" value="MBM3275452.1"/>
    <property type="molecule type" value="Genomic_DNA"/>
</dbReference>
<dbReference type="InterPro" id="IPR002523">
    <property type="entry name" value="MgTranspt_CorA/ZnTranspt_ZntB"/>
</dbReference>
<evidence type="ECO:0000256" key="11">
    <source>
        <dbReference type="ARBA" id="ARBA00045497"/>
    </source>
</evidence>
<reference evidence="13 14" key="1">
    <citation type="submission" date="2019-03" db="EMBL/GenBank/DDBJ databases">
        <title>Lake Tanganyika Metagenome-Assembled Genomes (MAGs).</title>
        <authorList>
            <person name="Tran P."/>
        </authorList>
    </citation>
    <scope>NUCLEOTIDE SEQUENCE [LARGE SCALE GENOMIC DNA]</scope>
    <source>
        <strain evidence="13">K_DeepCast_65m_m2_236</strain>
    </source>
</reference>
<dbReference type="Pfam" id="PF01544">
    <property type="entry name" value="CorA"/>
    <property type="match status" value="1"/>
</dbReference>
<dbReference type="AlphaFoldDB" id="A0A937X630"/>
<dbReference type="FunFam" id="1.20.58.340:FF:000004">
    <property type="entry name" value="Magnesium transport protein CorA"/>
    <property type="match status" value="1"/>
</dbReference>
<comment type="caution">
    <text evidence="13">The sequence shown here is derived from an EMBL/GenBank/DDBJ whole genome shotgun (WGS) entry which is preliminary data.</text>
</comment>
<accession>A0A937X630</accession>
<dbReference type="Proteomes" id="UP000703893">
    <property type="component" value="Unassembled WGS sequence"/>
</dbReference>
<evidence type="ECO:0000313" key="13">
    <source>
        <dbReference type="EMBL" id="MBM3275452.1"/>
    </source>
</evidence>
<evidence type="ECO:0000256" key="4">
    <source>
        <dbReference type="ARBA" id="ARBA00022475"/>
    </source>
</evidence>
<evidence type="ECO:0000256" key="10">
    <source>
        <dbReference type="ARBA" id="ARBA00034269"/>
    </source>
</evidence>
<evidence type="ECO:0000256" key="7">
    <source>
        <dbReference type="ARBA" id="ARBA00022989"/>
    </source>
</evidence>
<dbReference type="NCBIfam" id="TIGR00383">
    <property type="entry name" value="corA"/>
    <property type="match status" value="1"/>
</dbReference>
<keyword evidence="4 12" id="KW-1003">Cell membrane</keyword>
<evidence type="ECO:0000256" key="3">
    <source>
        <dbReference type="ARBA" id="ARBA00022448"/>
    </source>
</evidence>
<keyword evidence="6 12" id="KW-0460">Magnesium</keyword>
<organism evidence="13 14">
    <name type="scientific">Candidatus Tanganyikabacteria bacterium</name>
    <dbReference type="NCBI Taxonomy" id="2961651"/>
    <lineage>
        <taxon>Bacteria</taxon>
        <taxon>Bacillati</taxon>
        <taxon>Candidatus Sericytochromatia</taxon>
        <taxon>Candidatus Tanganyikabacteria</taxon>
    </lineage>
</organism>
<keyword evidence="5 12" id="KW-0812">Transmembrane</keyword>
<evidence type="ECO:0000256" key="5">
    <source>
        <dbReference type="ARBA" id="ARBA00022692"/>
    </source>
</evidence>
<evidence type="ECO:0000313" key="14">
    <source>
        <dbReference type="Proteomes" id="UP000703893"/>
    </source>
</evidence>
<keyword evidence="8 12" id="KW-0406">Ion transport</keyword>
<evidence type="ECO:0000256" key="9">
    <source>
        <dbReference type="ARBA" id="ARBA00023136"/>
    </source>
</evidence>
<evidence type="ECO:0000256" key="6">
    <source>
        <dbReference type="ARBA" id="ARBA00022842"/>
    </source>
</evidence>
<gene>
    <name evidence="12 13" type="primary">corA</name>
    <name evidence="13" type="ORF">FJZ00_09875</name>
</gene>
<dbReference type="CDD" id="cd12822">
    <property type="entry name" value="TmCorA-like"/>
    <property type="match status" value="1"/>
</dbReference>
<dbReference type="GO" id="GO:0050897">
    <property type="term" value="F:cobalt ion binding"/>
    <property type="evidence" value="ECO:0007669"/>
    <property type="project" value="TreeGrafter"/>
</dbReference>
<dbReference type="SUPFAM" id="SSF143865">
    <property type="entry name" value="CorA soluble domain-like"/>
    <property type="match status" value="1"/>
</dbReference>